<dbReference type="OrthoDB" id="3290041at2"/>
<dbReference type="GO" id="GO:0016787">
    <property type="term" value="F:hydrolase activity"/>
    <property type="evidence" value="ECO:0007669"/>
    <property type="project" value="UniProtKB-KW"/>
</dbReference>
<evidence type="ECO:0000256" key="9">
    <source>
        <dbReference type="SAM" id="SignalP"/>
    </source>
</evidence>
<keyword evidence="8" id="KW-0234">DNA repair</keyword>
<evidence type="ECO:0000256" key="1">
    <source>
        <dbReference type="ARBA" id="ARBA00001936"/>
    </source>
</evidence>
<dbReference type="Proteomes" id="UP000007882">
    <property type="component" value="Chromosome"/>
</dbReference>
<feature type="chain" id="PRO_5039505199" evidence="9">
    <location>
        <begin position="24"/>
        <end position="766"/>
    </location>
</feature>
<name>I0HA68_ACTM4</name>
<keyword evidence="9" id="KW-0732">Signal</keyword>
<keyword evidence="13" id="KW-1185">Reference proteome</keyword>
<evidence type="ECO:0000256" key="4">
    <source>
        <dbReference type="ARBA" id="ARBA00022723"/>
    </source>
</evidence>
<dbReference type="InterPro" id="IPR051547">
    <property type="entry name" value="TDP2-like"/>
</dbReference>
<dbReference type="SUPFAM" id="SSF56219">
    <property type="entry name" value="DNase I-like"/>
    <property type="match status" value="1"/>
</dbReference>
<keyword evidence="4" id="KW-0479">Metal-binding</keyword>
<dbReference type="SUPFAM" id="SSF49299">
    <property type="entry name" value="PKD domain"/>
    <property type="match status" value="1"/>
</dbReference>
<dbReference type="GO" id="GO:0006281">
    <property type="term" value="P:DNA repair"/>
    <property type="evidence" value="ECO:0007669"/>
    <property type="project" value="UniProtKB-KW"/>
</dbReference>
<feature type="domain" description="PKD" evidence="11">
    <location>
        <begin position="332"/>
        <end position="411"/>
    </location>
</feature>
<organism evidence="12 13">
    <name type="scientific">Actinoplanes missouriensis (strain ATCC 14538 / DSM 43046 / CBS 188.64 / JCM 3121 / NBRC 102363 / NCIMB 12654 / NRRL B-3342 / UNCC 431)</name>
    <dbReference type="NCBI Taxonomy" id="512565"/>
    <lineage>
        <taxon>Bacteria</taxon>
        <taxon>Bacillati</taxon>
        <taxon>Actinomycetota</taxon>
        <taxon>Actinomycetes</taxon>
        <taxon>Micromonosporales</taxon>
        <taxon>Micromonosporaceae</taxon>
        <taxon>Actinoplanes</taxon>
    </lineage>
</organism>
<dbReference type="GO" id="GO:0005975">
    <property type="term" value="P:carbohydrate metabolic process"/>
    <property type="evidence" value="ECO:0007669"/>
    <property type="project" value="UniProtKB-ARBA"/>
</dbReference>
<dbReference type="PATRIC" id="fig|512565.3.peg.4672"/>
<dbReference type="Gene3D" id="2.60.40.10">
    <property type="entry name" value="Immunoglobulins"/>
    <property type="match status" value="2"/>
</dbReference>
<dbReference type="Pfam" id="PF03372">
    <property type="entry name" value="Exo_endo_phos"/>
    <property type="match status" value="1"/>
</dbReference>
<evidence type="ECO:0000256" key="6">
    <source>
        <dbReference type="ARBA" id="ARBA00022801"/>
    </source>
</evidence>
<dbReference type="RefSeq" id="WP_014444794.1">
    <property type="nucleotide sequence ID" value="NC_017093.1"/>
</dbReference>
<dbReference type="eggNOG" id="COG3291">
    <property type="taxonomic scope" value="Bacteria"/>
</dbReference>
<dbReference type="InterPro" id="IPR013783">
    <property type="entry name" value="Ig-like_fold"/>
</dbReference>
<dbReference type="SUPFAM" id="SSF101898">
    <property type="entry name" value="NHL repeat"/>
    <property type="match status" value="1"/>
</dbReference>
<evidence type="ECO:0000256" key="2">
    <source>
        <dbReference type="ARBA" id="ARBA00001946"/>
    </source>
</evidence>
<dbReference type="PANTHER" id="PTHR15822:SF4">
    <property type="entry name" value="TYROSYL-DNA PHOSPHODIESTERASE 2"/>
    <property type="match status" value="1"/>
</dbReference>
<dbReference type="Gene3D" id="3.60.10.10">
    <property type="entry name" value="Endonuclease/exonuclease/phosphatase"/>
    <property type="match status" value="1"/>
</dbReference>
<dbReference type="InterPro" id="IPR000601">
    <property type="entry name" value="PKD_dom"/>
</dbReference>
<dbReference type="KEGG" id="ams:AMIS_46850"/>
<evidence type="ECO:0000256" key="3">
    <source>
        <dbReference type="ARBA" id="ARBA00022722"/>
    </source>
</evidence>
<dbReference type="STRING" id="512565.AMIS_46850"/>
<dbReference type="HOGENOM" id="CLU_364353_0_0_11"/>
<sequence length="766" mass="80143">MRKPRRGFVFTAAVATGITAVVAGMVGQDSPAGAATGELSVMSWNIQGKNLTGAEMSETDKSVVGVIRASGAEYVGLQEVSGDQAKAIAAKLGWGTSRDHVLTQHEHGTVGQFREGIAMLSKNPMSEMTNVTLNPEGRGRHVQYARIVKDGRPYYVFNTHLASDDWTSKTSTAYRPGADDDERRTKQAEFIKGQVDKVRQRVGDPNAVYVVGGDFNSRAVTTLPKGEAYKVFANSMRDTWLHQHPGAARADCEPKPVAECGNTVSIRSGDQKRAQNPTIRIDYLFVDRAHESLIRSTATPEPSNPVETEYMRYSDHYPVRAVFGPAPQASQQRPVAAFTASRLTGAGNRVTLDGSGSRDPDGSITGWKWTAGGTTLPLTGPKGQVSLGAGTSKVVTLTVTDNTGLTGQTSRTVALPNRQPAIGAYTPNGVVVPSTRPTLTAAGSDPDGDPLTYRYRVTGPSVDLSSGAAGGSWTVPAHKLDPGTRYTWEVTATDPAGASDKRTGSFTVAMLPTSADVIATSTGKGYWTVDTTGDVRAFGDAQQHGSLRDAGVKVQNVVGLVRTPDSGGYWIVGADGGVYAFGNAPFHGSMGGKPLNKPVVGMAATKDGGGYWLVAADGGVFAFGNAGFHGSMGGKPLNGAVVAIAPTPSGAGYWLAARDGGVFAFGDAPFHGSMGGKPLNRPVVDMDATPDGRGYWMTAEDGGVFAFGNAGFHGSMAGKPLNGHITGMSVRPTAQGYWLTGCDGGIFAFGDAPFYGAAPVHQCRGI</sequence>
<evidence type="ECO:0000259" key="11">
    <source>
        <dbReference type="Pfam" id="PF18911"/>
    </source>
</evidence>
<evidence type="ECO:0000259" key="10">
    <source>
        <dbReference type="Pfam" id="PF03372"/>
    </source>
</evidence>
<protein>
    <submittedName>
        <fullName evidence="12">Uncharacterized protein</fullName>
    </submittedName>
</protein>
<dbReference type="PROSITE" id="PS51318">
    <property type="entry name" value="TAT"/>
    <property type="match status" value="1"/>
</dbReference>
<dbReference type="Pfam" id="PF18911">
    <property type="entry name" value="PKD_4"/>
    <property type="match status" value="1"/>
</dbReference>
<dbReference type="PANTHER" id="PTHR15822">
    <property type="entry name" value="TRAF AND TNF RECEPTOR-ASSOCIATED PROTEIN"/>
    <property type="match status" value="1"/>
</dbReference>
<gene>
    <name evidence="12" type="ordered locus">AMIS_46850</name>
</gene>
<evidence type="ECO:0000256" key="7">
    <source>
        <dbReference type="ARBA" id="ARBA00022842"/>
    </source>
</evidence>
<dbReference type="InterPro" id="IPR006311">
    <property type="entry name" value="TAT_signal"/>
</dbReference>
<comment type="cofactor">
    <cofactor evidence="2">
        <name>Mg(2+)</name>
        <dbReference type="ChEBI" id="CHEBI:18420"/>
    </cofactor>
</comment>
<feature type="signal peptide" evidence="9">
    <location>
        <begin position="1"/>
        <end position="23"/>
    </location>
</feature>
<comment type="cofactor">
    <cofactor evidence="1">
        <name>Mn(2+)</name>
        <dbReference type="ChEBI" id="CHEBI:29035"/>
    </cofactor>
</comment>
<evidence type="ECO:0000256" key="5">
    <source>
        <dbReference type="ARBA" id="ARBA00022763"/>
    </source>
</evidence>
<evidence type="ECO:0000313" key="13">
    <source>
        <dbReference type="Proteomes" id="UP000007882"/>
    </source>
</evidence>
<proteinExistence type="predicted"/>
<reference evidence="12 13" key="1">
    <citation type="submission" date="2012-02" db="EMBL/GenBank/DDBJ databases">
        <title>Complete genome sequence of Actinoplanes missouriensis 431 (= NBRC 102363).</title>
        <authorList>
            <person name="Ohnishi Y."/>
            <person name="Ishikawa J."/>
            <person name="Sekine M."/>
            <person name="Hosoyama A."/>
            <person name="Harada T."/>
            <person name="Narita H."/>
            <person name="Hata T."/>
            <person name="Konno Y."/>
            <person name="Tutikane K."/>
            <person name="Fujita N."/>
            <person name="Horinouchi S."/>
            <person name="Hayakawa M."/>
        </authorList>
    </citation>
    <scope>NUCLEOTIDE SEQUENCE [LARGE SCALE GENOMIC DNA]</scope>
    <source>
        <strain evidence="13">ATCC 14538 / DSM 43046 / CBS 188.64 / JCM 3121 / NBRC 102363 / NCIMB 12654 / NRRL B-3342 / UNCC 431</strain>
    </source>
</reference>
<dbReference type="InterPro" id="IPR035986">
    <property type="entry name" value="PKD_dom_sf"/>
</dbReference>
<dbReference type="AlphaFoldDB" id="I0HA68"/>
<keyword evidence="7" id="KW-0460">Magnesium</keyword>
<evidence type="ECO:0000313" key="12">
    <source>
        <dbReference type="EMBL" id="BAL89905.1"/>
    </source>
</evidence>
<dbReference type="GO" id="GO:0046872">
    <property type="term" value="F:metal ion binding"/>
    <property type="evidence" value="ECO:0007669"/>
    <property type="project" value="UniProtKB-KW"/>
</dbReference>
<evidence type="ECO:0000256" key="8">
    <source>
        <dbReference type="ARBA" id="ARBA00023204"/>
    </source>
</evidence>
<dbReference type="EMBL" id="AP012319">
    <property type="protein sequence ID" value="BAL89905.1"/>
    <property type="molecule type" value="Genomic_DNA"/>
</dbReference>
<dbReference type="CDD" id="cd00146">
    <property type="entry name" value="PKD"/>
    <property type="match status" value="1"/>
</dbReference>
<keyword evidence="6" id="KW-0378">Hydrolase</keyword>
<dbReference type="InterPro" id="IPR036691">
    <property type="entry name" value="Endo/exonu/phosph_ase_sf"/>
</dbReference>
<dbReference type="eggNOG" id="COG0739">
    <property type="taxonomic scope" value="Bacteria"/>
</dbReference>
<accession>I0HA68</accession>
<dbReference type="GO" id="GO:0004518">
    <property type="term" value="F:nuclease activity"/>
    <property type="evidence" value="ECO:0007669"/>
    <property type="project" value="UniProtKB-KW"/>
</dbReference>
<keyword evidence="5" id="KW-0227">DNA damage</keyword>
<feature type="domain" description="Endonuclease/exonuclease/phosphatase" evidence="10">
    <location>
        <begin position="42"/>
        <end position="316"/>
    </location>
</feature>
<keyword evidence="3" id="KW-0540">Nuclease</keyword>
<dbReference type="InterPro" id="IPR005135">
    <property type="entry name" value="Endo/exonuclease/phosphatase"/>
</dbReference>